<dbReference type="EMBL" id="KE124651">
    <property type="protein sequence ID" value="EWC75353.1"/>
    <property type="molecule type" value="Genomic_DNA"/>
</dbReference>
<feature type="transmembrane region" description="Helical" evidence="2">
    <location>
        <begin position="106"/>
        <end position="128"/>
    </location>
</feature>
<dbReference type="GO" id="GO:0006890">
    <property type="term" value="P:retrograde vesicle-mediated transport, Golgi to endoplasmic reticulum"/>
    <property type="evidence" value="ECO:0007669"/>
    <property type="project" value="TreeGrafter"/>
</dbReference>
<dbReference type="Pfam" id="PF16209">
    <property type="entry name" value="PhoLip_ATPase_N"/>
    <property type="match status" value="1"/>
</dbReference>
<dbReference type="GO" id="GO:0005886">
    <property type="term" value="C:plasma membrane"/>
    <property type="evidence" value="ECO:0007669"/>
    <property type="project" value="TreeGrafter"/>
</dbReference>
<evidence type="ECO:0000256" key="1">
    <source>
        <dbReference type="SAM" id="MobiDB-lite"/>
    </source>
</evidence>
<dbReference type="InterPro" id="IPR032631">
    <property type="entry name" value="P-type_ATPase_N"/>
</dbReference>
<dbReference type="GO" id="GO:0006897">
    <property type="term" value="P:endocytosis"/>
    <property type="evidence" value="ECO:0007669"/>
    <property type="project" value="TreeGrafter"/>
</dbReference>
<accession>W7JK71</accession>
<evidence type="ECO:0000259" key="3">
    <source>
        <dbReference type="Pfam" id="PF00122"/>
    </source>
</evidence>
<gene>
    <name evidence="5" type="ORF">C923_03951</name>
</gene>
<keyword evidence="2" id="KW-0472">Membrane</keyword>
<keyword evidence="2" id="KW-1133">Transmembrane helix</keyword>
<evidence type="ECO:0000313" key="6">
    <source>
        <dbReference type="Proteomes" id="UP000030697"/>
    </source>
</evidence>
<feature type="transmembrane region" description="Helical" evidence="2">
    <location>
        <begin position="71"/>
        <end position="100"/>
    </location>
</feature>
<dbReference type="SUPFAM" id="SSF81665">
    <property type="entry name" value="Calcium ATPase, transmembrane domain M"/>
    <property type="match status" value="1"/>
</dbReference>
<dbReference type="GO" id="GO:0005768">
    <property type="term" value="C:endosome"/>
    <property type="evidence" value="ECO:0007669"/>
    <property type="project" value="TreeGrafter"/>
</dbReference>
<organism evidence="5 6">
    <name type="scientific">Plasmodium falciparum UGT5.1</name>
    <dbReference type="NCBI Taxonomy" id="1237627"/>
    <lineage>
        <taxon>Eukaryota</taxon>
        <taxon>Sar</taxon>
        <taxon>Alveolata</taxon>
        <taxon>Apicomplexa</taxon>
        <taxon>Aconoidasida</taxon>
        <taxon>Haemosporida</taxon>
        <taxon>Plasmodiidae</taxon>
        <taxon>Plasmodium</taxon>
        <taxon>Plasmodium (Laverania)</taxon>
    </lineage>
</organism>
<evidence type="ECO:0000259" key="4">
    <source>
        <dbReference type="Pfam" id="PF16209"/>
    </source>
</evidence>
<dbReference type="PANTHER" id="PTHR24092:SF5">
    <property type="entry name" value="PHOSPHOLIPID-TRANSPORTING ATPASE"/>
    <property type="match status" value="1"/>
</dbReference>
<feature type="domain" description="P-type ATPase N-terminal" evidence="4">
    <location>
        <begin position="57"/>
        <end position="110"/>
    </location>
</feature>
<dbReference type="InterPro" id="IPR059000">
    <property type="entry name" value="ATPase_P-type_domA"/>
</dbReference>
<feature type="compositionally biased region" description="Basic residues" evidence="1">
    <location>
        <begin position="261"/>
        <end position="270"/>
    </location>
</feature>
<feature type="transmembrane region" description="Helical" evidence="2">
    <location>
        <begin position="20"/>
        <end position="37"/>
    </location>
</feature>
<proteinExistence type="predicted"/>
<evidence type="ECO:0000256" key="2">
    <source>
        <dbReference type="SAM" id="Phobius"/>
    </source>
</evidence>
<dbReference type="InterPro" id="IPR008250">
    <property type="entry name" value="ATPase_P-typ_transduc_dom_A_sf"/>
</dbReference>
<dbReference type="Pfam" id="PF00122">
    <property type="entry name" value="E1-E2_ATPase"/>
    <property type="match status" value="1"/>
</dbReference>
<name>W7JK71_PLAFA</name>
<dbReference type="SUPFAM" id="SSF81653">
    <property type="entry name" value="Calcium ATPase, transduction domain A"/>
    <property type="match status" value="1"/>
</dbReference>
<protein>
    <submittedName>
        <fullName evidence="5">Uncharacterized protein</fullName>
    </submittedName>
</protein>
<reference evidence="5 6" key="1">
    <citation type="submission" date="2013-02" db="EMBL/GenBank/DDBJ databases">
        <title>The Genome Sequence of Plasmodium falciparum UGT5.1.</title>
        <authorList>
            <consortium name="The Broad Institute Genome Sequencing Platform"/>
            <consortium name="The Broad Institute Genome Sequencing Center for Infectious Disease"/>
            <person name="Neafsey D."/>
            <person name="Cheeseman I."/>
            <person name="Volkman S."/>
            <person name="Adams J."/>
            <person name="Walker B."/>
            <person name="Young S.K."/>
            <person name="Zeng Q."/>
            <person name="Gargeya S."/>
            <person name="Fitzgerald M."/>
            <person name="Haas B."/>
            <person name="Abouelleil A."/>
            <person name="Alvarado L."/>
            <person name="Arachchi H.M."/>
            <person name="Berlin A.M."/>
            <person name="Chapman S.B."/>
            <person name="Dewar J."/>
            <person name="Goldberg J."/>
            <person name="Griggs A."/>
            <person name="Gujja S."/>
            <person name="Hansen M."/>
            <person name="Howarth C."/>
            <person name="Imamovic A."/>
            <person name="Larimer J."/>
            <person name="McCowan C."/>
            <person name="Murphy C."/>
            <person name="Neiman D."/>
            <person name="Pearson M."/>
            <person name="Priest M."/>
            <person name="Roberts A."/>
            <person name="Saif S."/>
            <person name="Shea T."/>
            <person name="Sisk P."/>
            <person name="Sykes S."/>
            <person name="Wortman J."/>
            <person name="Nusbaum C."/>
            <person name="Birren B."/>
        </authorList>
    </citation>
    <scope>NUCLEOTIDE SEQUENCE [LARGE SCALE GENOMIC DNA]</scope>
    <source>
        <strain evidence="5 6">UGT5.1</strain>
    </source>
</reference>
<dbReference type="Proteomes" id="UP000030697">
    <property type="component" value="Unassembled WGS sequence"/>
</dbReference>
<dbReference type="AlphaFoldDB" id="W7JK71"/>
<dbReference type="GO" id="GO:0045332">
    <property type="term" value="P:phospholipid translocation"/>
    <property type="evidence" value="ECO:0007669"/>
    <property type="project" value="TreeGrafter"/>
</dbReference>
<evidence type="ECO:0000313" key="5">
    <source>
        <dbReference type="EMBL" id="EWC75353.1"/>
    </source>
</evidence>
<feature type="domain" description="P-type ATPase A" evidence="3">
    <location>
        <begin position="148"/>
        <end position="193"/>
    </location>
</feature>
<dbReference type="InterPro" id="IPR023298">
    <property type="entry name" value="ATPase_P-typ_TM_dom_sf"/>
</dbReference>
<keyword evidence="2" id="KW-0812">Transmembrane</keyword>
<feature type="region of interest" description="Disordered" evidence="1">
    <location>
        <begin position="244"/>
        <end position="270"/>
    </location>
</feature>
<dbReference type="GO" id="GO:0005802">
    <property type="term" value="C:trans-Golgi network"/>
    <property type="evidence" value="ECO:0007669"/>
    <property type="project" value="TreeGrafter"/>
</dbReference>
<dbReference type="PANTHER" id="PTHR24092">
    <property type="entry name" value="PROBABLE PHOSPHOLIPID-TRANSPORTING ATPASE"/>
    <property type="match status" value="1"/>
</dbReference>
<dbReference type="Gene3D" id="2.70.150.10">
    <property type="entry name" value="Calcium-transporting ATPase, cytoplasmic transduction domain A"/>
    <property type="match status" value="1"/>
</dbReference>
<sequence>MVDDEELRKLRFLLSNKGGRIKYFFSYIFYKLFSHIYNKKNKKRERFVNIHGRTFPNFFCDNKIKSTKYTILTFIPLFLFYQFADFLNLFYLCVSLLQIIPIFNTGYVFTFVAPLLFIIFISLINEVVDDLKRFIKDLENNNEIYYSLLENGNFQKIYSKDIRVGDIILIKSKQRVPADCILLRNLNKNEESNFKVEEKRLFNCFRWNKSNNVYNKINKSYYHFNKNIDNELIDDRYNESNNNCSETSNNLLFSENEKSQKKEKKNKRKN</sequence>
<dbReference type="GO" id="GO:0140326">
    <property type="term" value="F:ATPase-coupled intramembrane lipid transporter activity"/>
    <property type="evidence" value="ECO:0007669"/>
    <property type="project" value="TreeGrafter"/>
</dbReference>